<dbReference type="EMBL" id="AUPZ01000013">
    <property type="protein sequence ID" value="EQB35502.1"/>
    <property type="molecule type" value="Genomic_DNA"/>
</dbReference>
<dbReference type="OrthoDB" id="196472at2"/>
<name>T0JF60_9BACT</name>
<organism evidence="2 3">
    <name type="scientific">Sulfurimonas hongkongensis</name>
    <dbReference type="NCBI Taxonomy" id="1172190"/>
    <lineage>
        <taxon>Bacteria</taxon>
        <taxon>Pseudomonadati</taxon>
        <taxon>Campylobacterota</taxon>
        <taxon>Epsilonproteobacteria</taxon>
        <taxon>Campylobacterales</taxon>
        <taxon>Sulfurimonadaceae</taxon>
        <taxon>Sulfurimonas</taxon>
    </lineage>
</organism>
<evidence type="ECO:0000313" key="3">
    <source>
        <dbReference type="Proteomes" id="UP000015520"/>
    </source>
</evidence>
<dbReference type="eggNOG" id="COG3658">
    <property type="taxonomic scope" value="Bacteria"/>
</dbReference>
<gene>
    <name evidence="2" type="ORF">M947_09465</name>
</gene>
<feature type="signal peptide" evidence="1">
    <location>
        <begin position="1"/>
        <end position="16"/>
    </location>
</feature>
<sequence>MKPLILLAALASVVLAASYDKKGVAVATDKLYVKECGSCHFAYQPGLLPSNSWQKMMSNLENHFGSDASLAKEDFDYISKYLNKNSAEKFMNYKRSSRVVNSLREGEIPDSISKTPYMIEKHKDIRENLITQEEVKGIFNCTACHTTVQKGIYSERDIMIPNYGRWED</sequence>
<dbReference type="STRING" id="1172190.M947_09465"/>
<evidence type="ECO:0000256" key="1">
    <source>
        <dbReference type="SAM" id="SignalP"/>
    </source>
</evidence>
<evidence type="ECO:0000313" key="2">
    <source>
        <dbReference type="EMBL" id="EQB35502.1"/>
    </source>
</evidence>
<dbReference type="AlphaFoldDB" id="T0JF60"/>
<proteinExistence type="predicted"/>
<dbReference type="Pfam" id="PF09626">
    <property type="entry name" value="DHC"/>
    <property type="match status" value="1"/>
</dbReference>
<reference evidence="2 3" key="1">
    <citation type="submission" date="2013-07" db="EMBL/GenBank/DDBJ databases">
        <title>Sulfurimonas hongkongensis AST-10 Genome Sequencing.</title>
        <authorList>
            <person name="Cai L."/>
            <person name="Zhang T."/>
        </authorList>
    </citation>
    <scope>NUCLEOTIDE SEQUENCE [LARGE SCALE GENOMIC DNA]</scope>
    <source>
        <strain evidence="2 3">AST-10</strain>
    </source>
</reference>
<feature type="chain" id="PRO_5004578054" description="Cytochrome C" evidence="1">
    <location>
        <begin position="17"/>
        <end position="168"/>
    </location>
</feature>
<dbReference type="InterPro" id="IPR018588">
    <property type="entry name" value="Dihaem_cytochrome-c"/>
</dbReference>
<evidence type="ECO:0008006" key="4">
    <source>
        <dbReference type="Google" id="ProtNLM"/>
    </source>
</evidence>
<keyword evidence="1" id="KW-0732">Signal</keyword>
<dbReference type="Proteomes" id="UP000015520">
    <property type="component" value="Unassembled WGS sequence"/>
</dbReference>
<protein>
    <recommendedName>
        <fullName evidence="4">Cytochrome C</fullName>
    </recommendedName>
</protein>
<dbReference type="RefSeq" id="WP_021288141.1">
    <property type="nucleotide sequence ID" value="NZ_AUPZ01000013.1"/>
</dbReference>
<accession>T0JF60</accession>
<keyword evidence="3" id="KW-1185">Reference proteome</keyword>
<comment type="caution">
    <text evidence="2">The sequence shown here is derived from an EMBL/GenBank/DDBJ whole genome shotgun (WGS) entry which is preliminary data.</text>
</comment>
<dbReference type="PATRIC" id="fig|1172190.3.peg.1830"/>